<dbReference type="Pfam" id="PF03358">
    <property type="entry name" value="FMN_red"/>
    <property type="match status" value="1"/>
</dbReference>
<dbReference type="InterPro" id="IPR029039">
    <property type="entry name" value="Flavoprotein-like_sf"/>
</dbReference>
<evidence type="ECO:0000313" key="2">
    <source>
        <dbReference type="EMBL" id="KRO03721.1"/>
    </source>
</evidence>
<sequence length="185" mass="20732">MPKKIGLIIGSTRPTRISPSIATWLQTAVAQPGLDVDLIDLAKINLPLLDEVEQPSTGIYHEEHTQRWSQLIQGYDGFILLFPQYNWGYPAPLKNALDYLYKEWRGKPVSMVSYGGHGGFQAALGMNLVLRGLKFQLMATNLQLTLKKDEIDENGQFKDPATALAPYAFNAQQMGAEFLHRLTQD</sequence>
<evidence type="ECO:0000259" key="1">
    <source>
        <dbReference type="Pfam" id="PF03358"/>
    </source>
</evidence>
<organism evidence="2 3">
    <name type="scientific">Levilactobacillus paucivorans</name>
    <dbReference type="NCBI Taxonomy" id="616990"/>
    <lineage>
        <taxon>Bacteria</taxon>
        <taxon>Bacillati</taxon>
        <taxon>Bacillota</taxon>
        <taxon>Bacilli</taxon>
        <taxon>Lactobacillales</taxon>
        <taxon>Lactobacillaceae</taxon>
        <taxon>Levilactobacillus</taxon>
    </lineage>
</organism>
<dbReference type="Proteomes" id="UP000051906">
    <property type="component" value="Unassembled WGS sequence"/>
</dbReference>
<dbReference type="Gene3D" id="3.40.50.360">
    <property type="match status" value="1"/>
</dbReference>
<comment type="caution">
    <text evidence="2">The sequence shown here is derived from an EMBL/GenBank/DDBJ whole genome shotgun (WGS) entry which is preliminary data.</text>
</comment>
<dbReference type="GO" id="GO:0016491">
    <property type="term" value="F:oxidoreductase activity"/>
    <property type="evidence" value="ECO:0007669"/>
    <property type="project" value="InterPro"/>
</dbReference>
<dbReference type="PATRIC" id="fig|616990.3.peg.2202"/>
<reference evidence="2 3" key="1">
    <citation type="journal article" date="2015" name="Genome Announc.">
        <title>Expanding the biotechnology potential of lactobacilli through comparative genomics of 213 strains and associated genera.</title>
        <authorList>
            <person name="Sun Z."/>
            <person name="Harris H.M."/>
            <person name="McCann A."/>
            <person name="Guo C."/>
            <person name="Argimon S."/>
            <person name="Zhang W."/>
            <person name="Yang X."/>
            <person name="Jeffery I.B."/>
            <person name="Cooney J.C."/>
            <person name="Kagawa T.F."/>
            <person name="Liu W."/>
            <person name="Song Y."/>
            <person name="Salvetti E."/>
            <person name="Wrobel A."/>
            <person name="Rasinkangas P."/>
            <person name="Parkhill J."/>
            <person name="Rea M.C."/>
            <person name="O'Sullivan O."/>
            <person name="Ritari J."/>
            <person name="Douillard F.P."/>
            <person name="Paul Ross R."/>
            <person name="Yang R."/>
            <person name="Briner A.E."/>
            <person name="Felis G.E."/>
            <person name="de Vos W.M."/>
            <person name="Barrangou R."/>
            <person name="Klaenhammer T.R."/>
            <person name="Caufield P.W."/>
            <person name="Cui Y."/>
            <person name="Zhang H."/>
            <person name="O'Toole P.W."/>
        </authorList>
    </citation>
    <scope>NUCLEOTIDE SEQUENCE [LARGE SCALE GENOMIC DNA]</scope>
    <source>
        <strain evidence="2 3">DSM 22467</strain>
    </source>
</reference>
<dbReference type="PANTHER" id="PTHR30543">
    <property type="entry name" value="CHROMATE REDUCTASE"/>
    <property type="match status" value="1"/>
</dbReference>
<dbReference type="InterPro" id="IPR050712">
    <property type="entry name" value="NAD(P)H-dep_reductase"/>
</dbReference>
<gene>
    <name evidence="2" type="ORF">IV54_GL002082</name>
</gene>
<dbReference type="InterPro" id="IPR005025">
    <property type="entry name" value="FMN_Rdtase-like_dom"/>
</dbReference>
<dbReference type="GO" id="GO:0005829">
    <property type="term" value="C:cytosol"/>
    <property type="evidence" value="ECO:0007669"/>
    <property type="project" value="TreeGrafter"/>
</dbReference>
<dbReference type="GO" id="GO:0010181">
    <property type="term" value="F:FMN binding"/>
    <property type="evidence" value="ECO:0007669"/>
    <property type="project" value="TreeGrafter"/>
</dbReference>
<feature type="domain" description="NADPH-dependent FMN reductase-like" evidence="1">
    <location>
        <begin position="4"/>
        <end position="140"/>
    </location>
</feature>
<protein>
    <submittedName>
        <fullName evidence="2">Flavoprotein</fullName>
    </submittedName>
</protein>
<dbReference type="OrthoDB" id="9812295at2"/>
<dbReference type="SUPFAM" id="SSF52218">
    <property type="entry name" value="Flavoproteins"/>
    <property type="match status" value="1"/>
</dbReference>
<dbReference type="AlphaFoldDB" id="A0A0R2LQN1"/>
<keyword evidence="3" id="KW-1185">Reference proteome</keyword>
<evidence type="ECO:0000313" key="3">
    <source>
        <dbReference type="Proteomes" id="UP000051906"/>
    </source>
</evidence>
<proteinExistence type="predicted"/>
<dbReference type="RefSeq" id="WP_057878511.1">
    <property type="nucleotide sequence ID" value="NZ_JQCA01000060.1"/>
</dbReference>
<dbReference type="PANTHER" id="PTHR30543:SF21">
    <property type="entry name" value="NAD(P)H-DEPENDENT FMN REDUCTASE LOT6"/>
    <property type="match status" value="1"/>
</dbReference>
<accession>A0A0R2LQN1</accession>
<dbReference type="STRING" id="616990.IV54_GL002082"/>
<dbReference type="EMBL" id="JQCA01000060">
    <property type="protein sequence ID" value="KRO03721.1"/>
    <property type="molecule type" value="Genomic_DNA"/>
</dbReference>
<name>A0A0R2LQN1_9LACO</name>